<dbReference type="EMBL" id="DYUE01000091">
    <property type="protein sequence ID" value="HJG90754.1"/>
    <property type="molecule type" value="Genomic_DNA"/>
</dbReference>
<proteinExistence type="predicted"/>
<dbReference type="SUPFAM" id="SSF52833">
    <property type="entry name" value="Thioredoxin-like"/>
    <property type="match status" value="1"/>
</dbReference>
<gene>
    <name evidence="4" type="ORF">K8V81_03420</name>
</gene>
<evidence type="ECO:0000256" key="1">
    <source>
        <dbReference type="SAM" id="MobiDB-lite"/>
    </source>
</evidence>
<keyword evidence="2" id="KW-0472">Membrane</keyword>
<name>A0A921MV34_9MICO</name>
<evidence type="ECO:0000313" key="4">
    <source>
        <dbReference type="EMBL" id="HJG90754.1"/>
    </source>
</evidence>
<dbReference type="InterPro" id="IPR012336">
    <property type="entry name" value="Thioredoxin-like_fold"/>
</dbReference>
<dbReference type="InterPro" id="IPR036249">
    <property type="entry name" value="Thioredoxin-like_sf"/>
</dbReference>
<comment type="caution">
    <text evidence="4">The sequence shown here is derived from an EMBL/GenBank/DDBJ whole genome shotgun (WGS) entry which is preliminary data.</text>
</comment>
<reference evidence="4" key="1">
    <citation type="journal article" date="2021" name="PeerJ">
        <title>Extensive microbial diversity within the chicken gut microbiome revealed by metagenomics and culture.</title>
        <authorList>
            <person name="Gilroy R."/>
            <person name="Ravi A."/>
            <person name="Getino M."/>
            <person name="Pursley I."/>
            <person name="Horton D.L."/>
            <person name="Alikhan N.F."/>
            <person name="Baker D."/>
            <person name="Gharbi K."/>
            <person name="Hall N."/>
            <person name="Watson M."/>
            <person name="Adriaenssens E.M."/>
            <person name="Foster-Nyarko E."/>
            <person name="Jarju S."/>
            <person name="Secka A."/>
            <person name="Antonio M."/>
            <person name="Oren A."/>
            <person name="Chaudhuri R.R."/>
            <person name="La Ragione R."/>
            <person name="Hildebrand F."/>
            <person name="Pallen M.J."/>
        </authorList>
    </citation>
    <scope>NUCLEOTIDE SEQUENCE</scope>
    <source>
        <strain evidence="4">ChiGjej5B5-22894</strain>
    </source>
</reference>
<keyword evidence="2" id="KW-0812">Transmembrane</keyword>
<dbReference type="Gene3D" id="3.40.30.10">
    <property type="entry name" value="Glutaredoxin"/>
    <property type="match status" value="1"/>
</dbReference>
<feature type="domain" description="Thioredoxin-like fold" evidence="3">
    <location>
        <begin position="123"/>
        <end position="271"/>
    </location>
</feature>
<sequence>MTTYRSRTPLLLAIGGGVACLALIVLLVVSVTVGVLVYRDGETGASATAGPTGAGSRTTEPGTDGPEETEPAGTEPAGTEPEETGPSDTDPPQADAPSGELVLPPGVDEDQPYLELSTSEDGPVVDVYRDFLCPPCKDFQRIHADDLITMALQNSITLRVHPRPMLDDRSTPPGYSGRAAHAAVCAYAEDPEKWFPAEIALFDNQPGDEGLPDHEIIYLVNEATGLDISECYEKGEYHVWLQEVVEPEALQAVSGTPEVLIDGQPFTGDLGRSGTLKQAIEEA</sequence>
<evidence type="ECO:0000313" key="5">
    <source>
        <dbReference type="Proteomes" id="UP000742460"/>
    </source>
</evidence>
<dbReference type="Pfam" id="PF13462">
    <property type="entry name" value="Thioredoxin_4"/>
    <property type="match status" value="1"/>
</dbReference>
<organism evidence="4 5">
    <name type="scientific">Brachybacterium massiliense</name>
    <dbReference type="NCBI Taxonomy" id="1755098"/>
    <lineage>
        <taxon>Bacteria</taxon>
        <taxon>Bacillati</taxon>
        <taxon>Actinomycetota</taxon>
        <taxon>Actinomycetes</taxon>
        <taxon>Micrococcales</taxon>
        <taxon>Dermabacteraceae</taxon>
        <taxon>Brachybacterium</taxon>
    </lineage>
</organism>
<reference evidence="4" key="2">
    <citation type="submission" date="2021-09" db="EMBL/GenBank/DDBJ databases">
        <authorList>
            <person name="Gilroy R."/>
        </authorList>
    </citation>
    <scope>NUCLEOTIDE SEQUENCE</scope>
    <source>
        <strain evidence="4">ChiGjej5B5-22894</strain>
    </source>
</reference>
<protein>
    <submittedName>
        <fullName evidence="4">Thioredoxin domain-containing protein</fullName>
    </submittedName>
</protein>
<dbReference type="Proteomes" id="UP000742460">
    <property type="component" value="Unassembled WGS sequence"/>
</dbReference>
<dbReference type="PROSITE" id="PS51257">
    <property type="entry name" value="PROKAR_LIPOPROTEIN"/>
    <property type="match status" value="1"/>
</dbReference>
<evidence type="ECO:0000259" key="3">
    <source>
        <dbReference type="Pfam" id="PF13462"/>
    </source>
</evidence>
<keyword evidence="2" id="KW-1133">Transmembrane helix</keyword>
<evidence type="ECO:0000256" key="2">
    <source>
        <dbReference type="SAM" id="Phobius"/>
    </source>
</evidence>
<feature type="compositionally biased region" description="Low complexity" evidence="1">
    <location>
        <begin position="43"/>
        <end position="64"/>
    </location>
</feature>
<feature type="region of interest" description="Disordered" evidence="1">
    <location>
        <begin position="43"/>
        <end position="119"/>
    </location>
</feature>
<dbReference type="AlphaFoldDB" id="A0A921MV34"/>
<feature type="transmembrane region" description="Helical" evidence="2">
    <location>
        <begin position="12"/>
        <end position="38"/>
    </location>
</feature>
<accession>A0A921MV34</accession>